<comment type="subcellular location">
    <subcellularLocation>
        <location evidence="1">Membrane</location>
        <topology evidence="1">Multi-pass membrane protein</topology>
    </subcellularLocation>
</comment>
<comment type="similarity">
    <text evidence="2">Belongs to the major facilitator superfamily. Monocarboxylate porter (TC 2.A.1.13) family.</text>
</comment>
<evidence type="ECO:0000256" key="4">
    <source>
        <dbReference type="ARBA" id="ARBA00022692"/>
    </source>
</evidence>
<keyword evidence="4 8" id="KW-0812">Transmembrane</keyword>
<organism evidence="10 11">
    <name type="scientific">Aureobasidium pullulans</name>
    <name type="common">Black yeast</name>
    <name type="synonym">Pullularia pullulans</name>
    <dbReference type="NCBI Taxonomy" id="5580"/>
    <lineage>
        <taxon>Eukaryota</taxon>
        <taxon>Fungi</taxon>
        <taxon>Dikarya</taxon>
        <taxon>Ascomycota</taxon>
        <taxon>Pezizomycotina</taxon>
        <taxon>Dothideomycetes</taxon>
        <taxon>Dothideomycetidae</taxon>
        <taxon>Dothideales</taxon>
        <taxon>Saccotheciaceae</taxon>
        <taxon>Aureobasidium</taxon>
    </lineage>
</organism>
<keyword evidence="3" id="KW-0813">Transport</keyword>
<comment type="caution">
    <text evidence="10">The sequence shown here is derived from an EMBL/GenBank/DDBJ whole genome shotgun (WGS) entry which is preliminary data.</text>
</comment>
<dbReference type="PANTHER" id="PTHR11360">
    <property type="entry name" value="MONOCARBOXYLATE TRANSPORTER"/>
    <property type="match status" value="1"/>
</dbReference>
<evidence type="ECO:0000256" key="6">
    <source>
        <dbReference type="ARBA" id="ARBA00023136"/>
    </source>
</evidence>
<dbReference type="InterPro" id="IPR050327">
    <property type="entry name" value="Proton-linked_MCT"/>
</dbReference>
<feature type="transmembrane region" description="Helical" evidence="8">
    <location>
        <begin position="443"/>
        <end position="466"/>
    </location>
</feature>
<feature type="transmembrane region" description="Helical" evidence="8">
    <location>
        <begin position="414"/>
        <end position="437"/>
    </location>
</feature>
<evidence type="ECO:0000259" key="9">
    <source>
        <dbReference type="PROSITE" id="PS50850"/>
    </source>
</evidence>
<dbReference type="InterPro" id="IPR020846">
    <property type="entry name" value="MFS_dom"/>
</dbReference>
<dbReference type="PROSITE" id="PS50850">
    <property type="entry name" value="MFS"/>
    <property type="match status" value="1"/>
</dbReference>
<evidence type="ECO:0000256" key="3">
    <source>
        <dbReference type="ARBA" id="ARBA00022448"/>
    </source>
</evidence>
<reference evidence="10 11" key="1">
    <citation type="submission" date="2018-10" db="EMBL/GenBank/DDBJ databases">
        <title>Fifty Aureobasidium pullulans genomes reveal a recombining polyextremotolerant generalist.</title>
        <authorList>
            <person name="Gostincar C."/>
            <person name="Turk M."/>
            <person name="Zajc J."/>
            <person name="Gunde-Cimerman N."/>
        </authorList>
    </citation>
    <scope>NUCLEOTIDE SEQUENCE [LARGE SCALE GENOMIC DNA]</scope>
    <source>
        <strain evidence="10 11">EXF-3844</strain>
    </source>
</reference>
<dbReference type="Gene3D" id="1.20.1250.20">
    <property type="entry name" value="MFS general substrate transporter like domains"/>
    <property type="match status" value="2"/>
</dbReference>
<accession>A0A1A7MGN9</accession>
<feature type="transmembrane region" description="Helical" evidence="8">
    <location>
        <begin position="83"/>
        <end position="107"/>
    </location>
</feature>
<feature type="transmembrane region" description="Helical" evidence="8">
    <location>
        <begin position="287"/>
        <end position="309"/>
    </location>
</feature>
<feature type="region of interest" description="Disordered" evidence="7">
    <location>
        <begin position="1"/>
        <end position="53"/>
    </location>
</feature>
<gene>
    <name evidence="10" type="ORF">D6C90_02857</name>
</gene>
<keyword evidence="5 8" id="KW-1133">Transmembrane helix</keyword>
<feature type="transmembrane region" description="Helical" evidence="8">
    <location>
        <begin position="352"/>
        <end position="371"/>
    </location>
</feature>
<dbReference type="Pfam" id="PF07690">
    <property type="entry name" value="MFS_1"/>
    <property type="match status" value="1"/>
</dbReference>
<feature type="compositionally biased region" description="Low complexity" evidence="7">
    <location>
        <begin position="1"/>
        <end position="16"/>
    </location>
</feature>
<dbReference type="SUPFAM" id="SSF103473">
    <property type="entry name" value="MFS general substrate transporter"/>
    <property type="match status" value="1"/>
</dbReference>
<dbReference type="Proteomes" id="UP000310121">
    <property type="component" value="Unassembled WGS sequence"/>
</dbReference>
<evidence type="ECO:0000256" key="1">
    <source>
        <dbReference type="ARBA" id="ARBA00004141"/>
    </source>
</evidence>
<evidence type="ECO:0000313" key="11">
    <source>
        <dbReference type="Proteomes" id="UP000310121"/>
    </source>
</evidence>
<dbReference type="InterPro" id="IPR011701">
    <property type="entry name" value="MFS"/>
</dbReference>
<dbReference type="GO" id="GO:0016020">
    <property type="term" value="C:membrane"/>
    <property type="evidence" value="ECO:0007669"/>
    <property type="project" value="UniProtKB-SubCell"/>
</dbReference>
<feature type="transmembrane region" description="Helical" evidence="8">
    <location>
        <begin position="242"/>
        <end position="266"/>
    </location>
</feature>
<feature type="transmembrane region" description="Helical" evidence="8">
    <location>
        <begin position="153"/>
        <end position="172"/>
    </location>
</feature>
<feature type="transmembrane region" description="Helical" evidence="8">
    <location>
        <begin position="127"/>
        <end position="146"/>
    </location>
</feature>
<name>A0A1A7MGN9_AURPU</name>
<evidence type="ECO:0000256" key="7">
    <source>
        <dbReference type="SAM" id="MobiDB-lite"/>
    </source>
</evidence>
<feature type="transmembrane region" description="Helical" evidence="8">
    <location>
        <begin position="178"/>
        <end position="198"/>
    </location>
</feature>
<dbReference type="AlphaFoldDB" id="A0A1A7MGN9"/>
<dbReference type="CDD" id="cd17352">
    <property type="entry name" value="MFS_MCT_SLC16"/>
    <property type="match status" value="1"/>
</dbReference>
<feature type="transmembrane region" description="Helical" evidence="8">
    <location>
        <begin position="377"/>
        <end position="402"/>
    </location>
</feature>
<evidence type="ECO:0000256" key="8">
    <source>
        <dbReference type="SAM" id="Phobius"/>
    </source>
</evidence>
<proteinExistence type="inferred from homology"/>
<protein>
    <submittedName>
        <fullName evidence="10">Monocarboxylate permease-like protein</fullName>
    </submittedName>
</protein>
<dbReference type="InterPro" id="IPR036259">
    <property type="entry name" value="MFS_trans_sf"/>
</dbReference>
<dbReference type="GO" id="GO:0022857">
    <property type="term" value="F:transmembrane transporter activity"/>
    <property type="evidence" value="ECO:0007669"/>
    <property type="project" value="InterPro"/>
</dbReference>
<feature type="domain" description="Major facilitator superfamily (MFS) profile" evidence="9">
    <location>
        <begin position="286"/>
        <end position="475"/>
    </location>
</feature>
<feature type="transmembrane region" description="Helical" evidence="8">
    <location>
        <begin position="210"/>
        <end position="230"/>
    </location>
</feature>
<dbReference type="EMBL" id="QZBN01000175">
    <property type="protein sequence ID" value="THZ50137.1"/>
    <property type="molecule type" value="Genomic_DNA"/>
</dbReference>
<evidence type="ECO:0000256" key="2">
    <source>
        <dbReference type="ARBA" id="ARBA00006727"/>
    </source>
</evidence>
<evidence type="ECO:0000313" key="10">
    <source>
        <dbReference type="EMBL" id="THZ50137.1"/>
    </source>
</evidence>
<evidence type="ECO:0000256" key="5">
    <source>
        <dbReference type="ARBA" id="ARBA00022989"/>
    </source>
</evidence>
<dbReference type="PANTHER" id="PTHR11360:SF224">
    <property type="entry name" value="MAJOR FACILITATOR SUPERFAMILY (MFS) PROFILE DOMAIN-CONTAINING PROTEIN-RELATED"/>
    <property type="match status" value="1"/>
</dbReference>
<sequence length="475" mass="51457">MAAKQHSLGSQSSHSSFQDTVMGSKPELLRPETNEQDGSFDEEKGTVATAERPTLGDDGQRVVAAASPPAFDPRENPDGGFDAWLVVLGAFCCMFCSFGWINCIGVFQEYYETHQLRGYSTSTVSWIPSMETFLMFFLGPFIGYFFDCYGPRYILLTGTCLHVFGVMMASLASEYYQIMLAQGICSAAGASMCFYPAMSVMPTWFFHKRAAAFGIMAAGSSTGGVIFPIMVNKLIPKIGFGWTMRVCGFLILALMIVANVTVKSRLPPRPKPFHIMQFIRPLKETPYLLTVLGSFFFFFAMFLPINYLILQAETLGMSSRLAEYLIPILNGASFFGRVLPGVAADKIGRYNVMTIMMSFTGILVLALWMPAASNAPIIVFAALYGFGSGSFVSLAPSLVAQISDVREIGVRNGTVFAIISFAALCSNPIGGALVAHWDGEYTGLQIFGGIMALSGACTILAARIVLAGTKVVAKV</sequence>
<keyword evidence="6 8" id="KW-0472">Membrane</keyword>